<keyword evidence="1" id="KW-0547">Nucleotide-binding</keyword>
<organism evidence="4 5">
    <name type="scientific">Truncatella angustata</name>
    <dbReference type="NCBI Taxonomy" id="152316"/>
    <lineage>
        <taxon>Eukaryota</taxon>
        <taxon>Fungi</taxon>
        <taxon>Dikarya</taxon>
        <taxon>Ascomycota</taxon>
        <taxon>Pezizomycotina</taxon>
        <taxon>Sordariomycetes</taxon>
        <taxon>Xylariomycetidae</taxon>
        <taxon>Amphisphaeriales</taxon>
        <taxon>Sporocadaceae</taxon>
        <taxon>Truncatella</taxon>
    </lineage>
</organism>
<keyword evidence="1" id="KW-0342">GTP-binding</keyword>
<evidence type="ECO:0000259" key="3">
    <source>
        <dbReference type="PROSITE" id="PS51719"/>
    </source>
</evidence>
<dbReference type="InterPro" id="IPR046707">
    <property type="entry name" value="DUF6780"/>
</dbReference>
<evidence type="ECO:0000313" key="5">
    <source>
        <dbReference type="Proteomes" id="UP000758603"/>
    </source>
</evidence>
<reference evidence="4" key="1">
    <citation type="journal article" date="2021" name="Nat. Commun.">
        <title>Genetic determinants of endophytism in the Arabidopsis root mycobiome.</title>
        <authorList>
            <person name="Mesny F."/>
            <person name="Miyauchi S."/>
            <person name="Thiergart T."/>
            <person name="Pickel B."/>
            <person name="Atanasova L."/>
            <person name="Karlsson M."/>
            <person name="Huettel B."/>
            <person name="Barry K.W."/>
            <person name="Haridas S."/>
            <person name="Chen C."/>
            <person name="Bauer D."/>
            <person name="Andreopoulos W."/>
            <person name="Pangilinan J."/>
            <person name="LaButti K."/>
            <person name="Riley R."/>
            <person name="Lipzen A."/>
            <person name="Clum A."/>
            <person name="Drula E."/>
            <person name="Henrissat B."/>
            <person name="Kohler A."/>
            <person name="Grigoriev I.V."/>
            <person name="Martin F.M."/>
            <person name="Hacquard S."/>
        </authorList>
    </citation>
    <scope>NUCLEOTIDE SEQUENCE</scope>
    <source>
        <strain evidence="4">MPI-SDFR-AT-0073</strain>
    </source>
</reference>
<dbReference type="PROSITE" id="PS51719">
    <property type="entry name" value="G_SEPTIN"/>
    <property type="match status" value="1"/>
</dbReference>
<dbReference type="Gene3D" id="3.40.50.300">
    <property type="entry name" value="P-loop containing nucleotide triphosphate hydrolases"/>
    <property type="match status" value="1"/>
</dbReference>
<protein>
    <submittedName>
        <fullName evidence="4">Septin-domain-containing protein</fullName>
    </submittedName>
</protein>
<dbReference type="Pfam" id="PF20571">
    <property type="entry name" value="DUF6780"/>
    <property type="match status" value="1"/>
</dbReference>
<dbReference type="EMBL" id="JAGPXC010000001">
    <property type="protein sequence ID" value="KAH6661381.1"/>
    <property type="molecule type" value="Genomic_DNA"/>
</dbReference>
<name>A0A9P9A325_9PEZI</name>
<evidence type="ECO:0000256" key="1">
    <source>
        <dbReference type="RuleBase" id="RU004560"/>
    </source>
</evidence>
<dbReference type="PANTHER" id="PTHR18884">
    <property type="entry name" value="SEPTIN"/>
    <property type="match status" value="1"/>
</dbReference>
<sequence>MRPLPSDNASGHQCSVHRLDNLPSVNSTSTSTSQMSFFLADEATVDSYLDQPSLASSRLRDHRKVTESGHTLSARSHDRGHALSRSTSIESLEEHGSAYSPLSMPSLPSPTPVPTSSHHRAPLSRSITPITLGTSVAGSLLSSPSSRRNSIAGSISENAVSSDDDEYTPDRSAMNMADSGSAPQLVMPSIKMPSRRPFTELGKSLGRLKLLIAGKSGIGKTSLVKAVVQSCEHIVHVDPIVPQAGLRRSSKGSARPAAPSRRGSDSTKAICEIFASTKPYPDWWTELDESRANQRRKSLGDQVLDRNICFVDTPGYGNSSSALETIMPCVEYVESHLNKVSSDALSEPEMLRLLGGDGGFQVDAVLYMIQHHLSSVDIEYLKRLAPLTNIIPILAQADNWSPDEQASCKEQIACQLREAGIRYFSFTSSAGQSPSSALPTIHAVSCAAGSDHDVMDASLLMSPDYIQPLASSELTRLVEHLFSFEGSSWLRHSAAKKYMQWRDASAAPRPKYLYQPLNPTTGALIGRRPLALARVHLQRDNDTSPRVYMADWAMDLQRSLESEKAQYEAHPRRGQAAWLNERLNGCFQDGTLVPTNSSQEAIPCRKRKRKYQTWKRGSRHQDPLGLLQVAADLKAKGWLALEMLGGLGVLGGITYWLARQRWQIDAAQSADDWARMWGLDI</sequence>
<feature type="region of interest" description="Disordered" evidence="2">
    <location>
        <begin position="139"/>
        <end position="186"/>
    </location>
</feature>
<evidence type="ECO:0000313" key="4">
    <source>
        <dbReference type="EMBL" id="KAH6661381.1"/>
    </source>
</evidence>
<dbReference type="Proteomes" id="UP000758603">
    <property type="component" value="Unassembled WGS sequence"/>
</dbReference>
<dbReference type="InterPro" id="IPR027417">
    <property type="entry name" value="P-loop_NTPase"/>
</dbReference>
<dbReference type="Pfam" id="PF00735">
    <property type="entry name" value="Septin"/>
    <property type="match status" value="1"/>
</dbReference>
<feature type="compositionally biased region" description="Low complexity" evidence="2">
    <location>
        <begin position="139"/>
        <end position="154"/>
    </location>
</feature>
<dbReference type="OrthoDB" id="4150765at2759"/>
<dbReference type="GeneID" id="70130598"/>
<comment type="caution">
    <text evidence="4">The sequence shown here is derived from an EMBL/GenBank/DDBJ whole genome shotgun (WGS) entry which is preliminary data.</text>
</comment>
<comment type="similarity">
    <text evidence="1">Belongs to the TRAFAC class TrmE-Era-EngA-EngB-Septin-like GTPase superfamily. Septin GTPase family.</text>
</comment>
<gene>
    <name evidence="4" type="ORF">BKA67DRAFT_551027</name>
</gene>
<accession>A0A9P9A325</accession>
<evidence type="ECO:0000256" key="2">
    <source>
        <dbReference type="SAM" id="MobiDB-lite"/>
    </source>
</evidence>
<dbReference type="AlphaFoldDB" id="A0A9P9A325"/>
<dbReference type="GO" id="GO:0005525">
    <property type="term" value="F:GTP binding"/>
    <property type="evidence" value="ECO:0007669"/>
    <property type="project" value="UniProtKB-KW"/>
</dbReference>
<feature type="domain" description="Septin-type G" evidence="3">
    <location>
        <begin position="204"/>
        <end position="508"/>
    </location>
</feature>
<dbReference type="SUPFAM" id="SSF52540">
    <property type="entry name" value="P-loop containing nucleoside triphosphate hydrolases"/>
    <property type="match status" value="1"/>
</dbReference>
<dbReference type="InterPro" id="IPR030379">
    <property type="entry name" value="G_SEPTIN_dom"/>
</dbReference>
<proteinExistence type="inferred from homology"/>
<feature type="region of interest" description="Disordered" evidence="2">
    <location>
        <begin position="55"/>
        <end position="121"/>
    </location>
</feature>
<feature type="region of interest" description="Disordered" evidence="2">
    <location>
        <begin position="246"/>
        <end position="266"/>
    </location>
</feature>
<keyword evidence="5" id="KW-1185">Reference proteome</keyword>
<dbReference type="RefSeq" id="XP_045965512.1">
    <property type="nucleotide sequence ID" value="XM_046101706.1"/>
</dbReference>